<proteinExistence type="predicted"/>
<organism evidence="2 3">
    <name type="scientific">Neurospora hispaniola</name>
    <dbReference type="NCBI Taxonomy" id="588809"/>
    <lineage>
        <taxon>Eukaryota</taxon>
        <taxon>Fungi</taxon>
        <taxon>Dikarya</taxon>
        <taxon>Ascomycota</taxon>
        <taxon>Pezizomycotina</taxon>
        <taxon>Sordariomycetes</taxon>
        <taxon>Sordariomycetidae</taxon>
        <taxon>Sordariales</taxon>
        <taxon>Sordariaceae</taxon>
        <taxon>Neurospora</taxon>
    </lineage>
</organism>
<feature type="region of interest" description="Disordered" evidence="1">
    <location>
        <begin position="418"/>
        <end position="538"/>
    </location>
</feature>
<reference evidence="2 3" key="1">
    <citation type="journal article" date="2023" name="Mol. Phylogenet. Evol.">
        <title>Genome-scale phylogeny and comparative genomics of the fungal order Sordariales.</title>
        <authorList>
            <person name="Hensen N."/>
            <person name="Bonometti L."/>
            <person name="Westerberg I."/>
            <person name="Brannstrom I.O."/>
            <person name="Guillou S."/>
            <person name="Cros-Aarteil S."/>
            <person name="Calhoun S."/>
            <person name="Haridas S."/>
            <person name="Kuo A."/>
            <person name="Mondo S."/>
            <person name="Pangilinan J."/>
            <person name="Riley R."/>
            <person name="LaButti K."/>
            <person name="Andreopoulos B."/>
            <person name="Lipzen A."/>
            <person name="Chen C."/>
            <person name="Yan M."/>
            <person name="Daum C."/>
            <person name="Ng V."/>
            <person name="Clum A."/>
            <person name="Steindorff A."/>
            <person name="Ohm R.A."/>
            <person name="Martin F."/>
            <person name="Silar P."/>
            <person name="Natvig D.O."/>
            <person name="Lalanne C."/>
            <person name="Gautier V."/>
            <person name="Ament-Velasquez S.L."/>
            <person name="Kruys A."/>
            <person name="Hutchinson M.I."/>
            <person name="Powell A.J."/>
            <person name="Barry K."/>
            <person name="Miller A.N."/>
            <person name="Grigoriev I.V."/>
            <person name="Debuchy R."/>
            <person name="Gladieux P."/>
            <person name="Hiltunen Thoren M."/>
            <person name="Johannesson H."/>
        </authorList>
    </citation>
    <scope>NUCLEOTIDE SEQUENCE [LARGE SCALE GENOMIC DNA]</scope>
    <source>
        <strain evidence="2 3">FGSC 10403</strain>
    </source>
</reference>
<feature type="compositionally biased region" description="Low complexity" evidence="1">
    <location>
        <begin position="330"/>
        <end position="376"/>
    </location>
</feature>
<name>A0AAJ0HY13_9PEZI</name>
<feature type="compositionally biased region" description="Basic residues" evidence="1">
    <location>
        <begin position="464"/>
        <end position="478"/>
    </location>
</feature>
<dbReference type="Proteomes" id="UP001285908">
    <property type="component" value="Unassembled WGS sequence"/>
</dbReference>
<feature type="compositionally biased region" description="Low complexity" evidence="1">
    <location>
        <begin position="444"/>
        <end position="463"/>
    </location>
</feature>
<feature type="compositionally biased region" description="Low complexity" evidence="1">
    <location>
        <begin position="289"/>
        <end position="304"/>
    </location>
</feature>
<dbReference type="RefSeq" id="XP_062687905.1">
    <property type="nucleotide sequence ID" value="XM_062839629.1"/>
</dbReference>
<feature type="region of interest" description="Disordered" evidence="1">
    <location>
        <begin position="237"/>
        <end position="398"/>
    </location>
</feature>
<comment type="caution">
    <text evidence="2">The sequence shown here is derived from an EMBL/GenBank/DDBJ whole genome shotgun (WGS) entry which is preliminary data.</text>
</comment>
<dbReference type="AlphaFoldDB" id="A0AAJ0HY13"/>
<gene>
    <name evidence="2" type="ORF">B0T23DRAFT_416332</name>
</gene>
<dbReference type="GeneID" id="87877251"/>
<keyword evidence="3" id="KW-1185">Reference proteome</keyword>
<evidence type="ECO:0000313" key="2">
    <source>
        <dbReference type="EMBL" id="KAK3484851.1"/>
    </source>
</evidence>
<feature type="compositionally biased region" description="Pro residues" evidence="1">
    <location>
        <begin position="305"/>
        <end position="325"/>
    </location>
</feature>
<protein>
    <submittedName>
        <fullName evidence="2">Uncharacterized protein</fullName>
    </submittedName>
</protein>
<sequence length="712" mass="76736">MSNFEALFGGDATLFGDQNDANAFVAAFAPDDVLPAVGSVPLASPVPANHPVPAADDGILADALLAAGLEDPDLVFPARPTPLAASPVPAADDGILAGNFFAAGPEEDPALVFPANPAPLAASPIPAAVPAAAAFASVPVAAVDNSSFPADGSFYPADVANPAMSDNEFNVDMGNFNDDVGGNNGDNFFEFGMEEAVDGNNNNDNNNDGWAFLYDSHGSVNVQMPNNDLDDLLNDALAADTPAPGSNQADNLDPRLQAGEGYAQGGMEAPQPVVPAVPSPVMPQPEPVAAPVQQGVPHPQAVQPQMPPPPFPPPSQFPAPLPTPTPTLLQQQQQHQQQQYQQQQYQQQQYQQQQVQQQHYQQQQQQQGQQEQQQQQHQEHQPWKFAQRVGPKTFPLKLRAEPNFNASLVEQLRQHNPEAFANVPLRQGQAGQPSQPLPGPQAPAAPAAAAAAAAAPDADAPPAKRGRGRPKGSKNKNPRPKEPLHRVRGGAGSRVAKARPRSAADGEQILAAAAAAAAANEEEQRPVEGMEGVQHQHQPLRLTHKERFALGLRQKAEGEAEMIMSQRAGPRPRPEELMTKEEWMVWSREQEEEKKWLMQEILDTWFQRNRREYLENLEDDGLWLLSPQTLLTTPRADQYRLPLRDDDPDEDMDVDVPPGGAGHVQGQPGGNAQPGGHHGHVDIEATIQEIEEHGQLRPAQIQILARALNRGR</sequence>
<evidence type="ECO:0000313" key="3">
    <source>
        <dbReference type="Proteomes" id="UP001285908"/>
    </source>
</evidence>
<feature type="region of interest" description="Disordered" evidence="1">
    <location>
        <begin position="640"/>
        <end position="682"/>
    </location>
</feature>
<dbReference type="EMBL" id="JAULSX010000013">
    <property type="protein sequence ID" value="KAK3484851.1"/>
    <property type="molecule type" value="Genomic_DNA"/>
</dbReference>
<feature type="compositionally biased region" description="Pro residues" evidence="1">
    <location>
        <begin position="272"/>
        <end position="288"/>
    </location>
</feature>
<evidence type="ECO:0000256" key="1">
    <source>
        <dbReference type="SAM" id="MobiDB-lite"/>
    </source>
</evidence>
<feature type="compositionally biased region" description="Gly residues" evidence="1">
    <location>
        <begin position="659"/>
        <end position="673"/>
    </location>
</feature>
<accession>A0AAJ0HY13</accession>